<evidence type="ECO:0000313" key="4">
    <source>
        <dbReference type="EMBL" id="KAD2393620.1"/>
    </source>
</evidence>
<dbReference type="InterPro" id="IPR044788">
    <property type="entry name" value="X8_dom_prot"/>
</dbReference>
<dbReference type="GO" id="GO:0009506">
    <property type="term" value="C:plasmodesma"/>
    <property type="evidence" value="ECO:0007669"/>
    <property type="project" value="UniProtKB-ARBA"/>
</dbReference>
<dbReference type="PANTHER" id="PTHR31044:SF60">
    <property type="entry name" value="PLASMODESMATA CALLOSE-BINDING PROTEIN 4"/>
    <property type="match status" value="1"/>
</dbReference>
<dbReference type="EMBL" id="SZYD01000019">
    <property type="protein sequence ID" value="KAD2393620.1"/>
    <property type="molecule type" value="Genomic_DNA"/>
</dbReference>
<proteinExistence type="predicted"/>
<keyword evidence="1 2" id="KW-0732">Signal</keyword>
<reference evidence="4 5" key="1">
    <citation type="submission" date="2019-05" db="EMBL/GenBank/DDBJ databases">
        <title>Mikania micrantha, genome provides insights into the molecular mechanism of rapid growth.</title>
        <authorList>
            <person name="Liu B."/>
        </authorList>
    </citation>
    <scope>NUCLEOTIDE SEQUENCE [LARGE SCALE GENOMIC DNA]</scope>
    <source>
        <strain evidence="4">NLD-2019</strain>
        <tissue evidence="4">Leaf</tissue>
    </source>
</reference>
<protein>
    <recommendedName>
        <fullName evidence="3">X8 domain-containing protein</fullName>
    </recommendedName>
</protein>
<evidence type="ECO:0000256" key="2">
    <source>
        <dbReference type="SAM" id="SignalP"/>
    </source>
</evidence>
<feature type="chain" id="PRO_5024304560" description="X8 domain-containing protein" evidence="2">
    <location>
        <begin position="24"/>
        <end position="117"/>
    </location>
</feature>
<dbReference type="Proteomes" id="UP000326396">
    <property type="component" value="Linkage Group LG9"/>
</dbReference>
<feature type="signal peptide" evidence="2">
    <location>
        <begin position="1"/>
        <end position="23"/>
    </location>
</feature>
<sequence length="117" mass="12284">MAVSALFMVVVVVILAMISYSSAAYCVCNTALSDSVLQKNIDYACGNGADCSQILQNGACFNPNTVKDHCNYAVNSYYQRKNQIQGSCDFSGTASVSQTAPAGATSACYAGSSRFAF</sequence>
<comment type="caution">
    <text evidence="4">The sequence shown here is derived from an EMBL/GenBank/DDBJ whole genome shotgun (WGS) entry which is preliminary data.</text>
</comment>
<name>A0A5N6LN03_9ASTR</name>
<evidence type="ECO:0000259" key="3">
    <source>
        <dbReference type="SMART" id="SM00768"/>
    </source>
</evidence>
<accession>A0A5N6LN03</accession>
<dbReference type="Gene3D" id="1.20.58.1040">
    <property type="match status" value="1"/>
</dbReference>
<dbReference type="PANTHER" id="PTHR31044">
    <property type="entry name" value="BETA-1,3 GLUCANASE"/>
    <property type="match status" value="1"/>
</dbReference>
<dbReference type="OrthoDB" id="1930814at2759"/>
<dbReference type="SMART" id="SM00768">
    <property type="entry name" value="X8"/>
    <property type="match status" value="1"/>
</dbReference>
<dbReference type="AlphaFoldDB" id="A0A5N6LN03"/>
<dbReference type="InterPro" id="IPR012946">
    <property type="entry name" value="X8"/>
</dbReference>
<gene>
    <name evidence="4" type="ORF">E3N88_40597</name>
</gene>
<organism evidence="4 5">
    <name type="scientific">Mikania micrantha</name>
    <name type="common">bitter vine</name>
    <dbReference type="NCBI Taxonomy" id="192012"/>
    <lineage>
        <taxon>Eukaryota</taxon>
        <taxon>Viridiplantae</taxon>
        <taxon>Streptophyta</taxon>
        <taxon>Embryophyta</taxon>
        <taxon>Tracheophyta</taxon>
        <taxon>Spermatophyta</taxon>
        <taxon>Magnoliopsida</taxon>
        <taxon>eudicotyledons</taxon>
        <taxon>Gunneridae</taxon>
        <taxon>Pentapetalae</taxon>
        <taxon>asterids</taxon>
        <taxon>campanulids</taxon>
        <taxon>Asterales</taxon>
        <taxon>Asteraceae</taxon>
        <taxon>Asteroideae</taxon>
        <taxon>Heliantheae alliance</taxon>
        <taxon>Eupatorieae</taxon>
        <taxon>Mikania</taxon>
    </lineage>
</organism>
<evidence type="ECO:0000313" key="5">
    <source>
        <dbReference type="Proteomes" id="UP000326396"/>
    </source>
</evidence>
<evidence type="ECO:0000256" key="1">
    <source>
        <dbReference type="ARBA" id="ARBA00022729"/>
    </source>
</evidence>
<dbReference type="Pfam" id="PF07983">
    <property type="entry name" value="X8"/>
    <property type="match status" value="1"/>
</dbReference>
<feature type="domain" description="X8" evidence="3">
    <location>
        <begin position="24"/>
        <end position="110"/>
    </location>
</feature>
<keyword evidence="5" id="KW-1185">Reference proteome</keyword>